<keyword evidence="2" id="KW-0472">Membrane</keyword>
<feature type="transmembrane region" description="Helical" evidence="2">
    <location>
        <begin position="333"/>
        <end position="356"/>
    </location>
</feature>
<gene>
    <name evidence="4" type="ORF">SO694_00051052</name>
</gene>
<feature type="transmembrane region" description="Helical" evidence="2">
    <location>
        <begin position="173"/>
        <end position="192"/>
    </location>
</feature>
<evidence type="ECO:0000313" key="5">
    <source>
        <dbReference type="Proteomes" id="UP001363151"/>
    </source>
</evidence>
<protein>
    <recommendedName>
        <fullName evidence="3">EamA domain-containing protein</fullName>
    </recommendedName>
</protein>
<dbReference type="EMBL" id="JBBJCI010000204">
    <property type="protein sequence ID" value="KAK7241151.1"/>
    <property type="molecule type" value="Genomic_DNA"/>
</dbReference>
<dbReference type="Pfam" id="PF00892">
    <property type="entry name" value="EamA"/>
    <property type="match status" value="1"/>
</dbReference>
<reference evidence="4 5" key="1">
    <citation type="submission" date="2024-03" db="EMBL/GenBank/DDBJ databases">
        <title>Aureococcus anophagefferens CCMP1851 and Kratosvirus quantuckense: Draft genome of a second virus-susceptible host strain in the model system.</title>
        <authorList>
            <person name="Chase E."/>
            <person name="Truchon A.R."/>
            <person name="Schepens W."/>
            <person name="Wilhelm S.W."/>
        </authorList>
    </citation>
    <scope>NUCLEOTIDE SEQUENCE [LARGE SCALE GENOMIC DNA]</scope>
    <source>
        <strain evidence="4 5">CCMP1851</strain>
    </source>
</reference>
<accession>A0ABR1FYF4</accession>
<feature type="domain" description="EamA" evidence="3">
    <location>
        <begin position="123"/>
        <end position="191"/>
    </location>
</feature>
<sequence>MAALGSPSCYSRLETLIAKVIFLATGVWWGVGVQLMVYAGIAAEPSALLPNFTWYASMLLGLLLSERFVRVSCCDGAEEPAGCGVSLGCLLPRGRAAAAAAKARRCAWWRLPPARGLVGDRDLVAAALCDYFGTVATAMGLTLAGSGIFGIIYSSVSCWAALFSYCILGRRLVPLQVLGMAVVVAGLVVSSLENDFASDGGRRVAAGSVAIAVGTVAYGLEYALCERLLSASDAAGETPVASATDERDAAEPRRASGNEAIVEMMYYMGLWGLGLSALYTAVVVAPRWDYLVAAPVRVSGATPRYLTALVVSHTFSNWLHNLSWFIICDREGSVATGLLQGLKAVLLFGGSSLAFCDRQESQCMTRPKVLATAIVVAGTAIYYLAPTTSPADLAAARDAGKGAEHTTAYELVAKPPTGGASDLELEDDDEPEGDWN</sequence>
<dbReference type="InterPro" id="IPR000620">
    <property type="entry name" value="EamA_dom"/>
</dbReference>
<organism evidence="4 5">
    <name type="scientific">Aureococcus anophagefferens</name>
    <name type="common">Harmful bloom alga</name>
    <dbReference type="NCBI Taxonomy" id="44056"/>
    <lineage>
        <taxon>Eukaryota</taxon>
        <taxon>Sar</taxon>
        <taxon>Stramenopiles</taxon>
        <taxon>Ochrophyta</taxon>
        <taxon>Pelagophyceae</taxon>
        <taxon>Pelagomonadales</taxon>
        <taxon>Pelagomonadaceae</taxon>
        <taxon>Aureococcus</taxon>
    </lineage>
</organism>
<feature type="region of interest" description="Disordered" evidence="1">
    <location>
        <begin position="406"/>
        <end position="436"/>
    </location>
</feature>
<keyword evidence="2" id="KW-0812">Transmembrane</keyword>
<dbReference type="InterPro" id="IPR037185">
    <property type="entry name" value="EmrE-like"/>
</dbReference>
<feature type="transmembrane region" description="Helical" evidence="2">
    <location>
        <begin position="20"/>
        <end position="41"/>
    </location>
</feature>
<keyword evidence="5" id="KW-1185">Reference proteome</keyword>
<keyword evidence="2" id="KW-1133">Transmembrane helix</keyword>
<feature type="compositionally biased region" description="Acidic residues" evidence="1">
    <location>
        <begin position="423"/>
        <end position="436"/>
    </location>
</feature>
<evidence type="ECO:0000256" key="1">
    <source>
        <dbReference type="SAM" id="MobiDB-lite"/>
    </source>
</evidence>
<dbReference type="PANTHER" id="PTHR13146">
    <property type="match status" value="1"/>
</dbReference>
<dbReference type="SUPFAM" id="SSF103481">
    <property type="entry name" value="Multidrug resistance efflux transporter EmrE"/>
    <property type="match status" value="1"/>
</dbReference>
<feature type="transmembrane region" description="Helical" evidence="2">
    <location>
        <begin position="264"/>
        <end position="285"/>
    </location>
</feature>
<evidence type="ECO:0000313" key="4">
    <source>
        <dbReference type="EMBL" id="KAK7241151.1"/>
    </source>
</evidence>
<name>A0ABR1FYF4_AURAN</name>
<feature type="transmembrane region" description="Helical" evidence="2">
    <location>
        <begin position="131"/>
        <end position="153"/>
    </location>
</feature>
<proteinExistence type="predicted"/>
<feature type="transmembrane region" description="Helical" evidence="2">
    <location>
        <begin position="305"/>
        <end position="327"/>
    </location>
</feature>
<dbReference type="Proteomes" id="UP001363151">
    <property type="component" value="Unassembled WGS sequence"/>
</dbReference>
<dbReference type="PANTHER" id="PTHR13146:SF1">
    <property type="entry name" value="SUGAR PHOSPHATE TRANSPORTER DOMAIN-CONTAINING PROTEIN"/>
    <property type="match status" value="1"/>
</dbReference>
<feature type="transmembrane region" description="Helical" evidence="2">
    <location>
        <begin position="47"/>
        <end position="64"/>
    </location>
</feature>
<evidence type="ECO:0000256" key="2">
    <source>
        <dbReference type="SAM" id="Phobius"/>
    </source>
</evidence>
<feature type="transmembrane region" description="Helical" evidence="2">
    <location>
        <begin position="368"/>
        <end position="385"/>
    </location>
</feature>
<evidence type="ECO:0000259" key="3">
    <source>
        <dbReference type="Pfam" id="PF00892"/>
    </source>
</evidence>
<comment type="caution">
    <text evidence="4">The sequence shown here is derived from an EMBL/GenBank/DDBJ whole genome shotgun (WGS) entry which is preliminary data.</text>
</comment>
<feature type="transmembrane region" description="Helical" evidence="2">
    <location>
        <begin position="204"/>
        <end position="224"/>
    </location>
</feature>